<dbReference type="Proteomes" id="UP001170624">
    <property type="component" value="Unassembled WGS sequence"/>
</dbReference>
<protein>
    <submittedName>
        <fullName evidence="1">Uncharacterized protein</fullName>
    </submittedName>
</protein>
<reference evidence="1" key="1">
    <citation type="submission" date="2023-07" db="EMBL/GenBank/DDBJ databases">
        <title>Genome content predicts the carbon catabolic preferences of heterotrophic bacteria.</title>
        <authorList>
            <person name="Gralka M."/>
        </authorList>
    </citation>
    <scope>NUCLEOTIDE SEQUENCE</scope>
    <source>
        <strain evidence="1">G2M05</strain>
    </source>
</reference>
<proteinExistence type="predicted"/>
<organism evidence="1 2">
    <name type="scientific">Photobacterium sanguinicancri</name>
    <dbReference type="NCBI Taxonomy" id="875932"/>
    <lineage>
        <taxon>Bacteria</taxon>
        <taxon>Pseudomonadati</taxon>
        <taxon>Pseudomonadota</taxon>
        <taxon>Gammaproteobacteria</taxon>
        <taxon>Vibrionales</taxon>
        <taxon>Vibrionaceae</taxon>
        <taxon>Photobacterium</taxon>
    </lineage>
</organism>
<dbReference type="RefSeq" id="WP_062690697.1">
    <property type="nucleotide sequence ID" value="NZ_JAUOPU010000031.1"/>
</dbReference>
<name>A0AAW7YAR1_9GAMM</name>
<evidence type="ECO:0000313" key="1">
    <source>
        <dbReference type="EMBL" id="MDO6544811.1"/>
    </source>
</evidence>
<evidence type="ECO:0000313" key="2">
    <source>
        <dbReference type="Proteomes" id="UP001170624"/>
    </source>
</evidence>
<gene>
    <name evidence="1" type="ORF">Q4568_19945</name>
</gene>
<accession>A0AAW7YAR1</accession>
<dbReference type="AlphaFoldDB" id="A0AAW7YAR1"/>
<dbReference type="EMBL" id="JAUOPU010000031">
    <property type="protein sequence ID" value="MDO6544811.1"/>
    <property type="molecule type" value="Genomic_DNA"/>
</dbReference>
<comment type="caution">
    <text evidence="1">The sequence shown here is derived from an EMBL/GenBank/DDBJ whole genome shotgun (WGS) entry which is preliminary data.</text>
</comment>
<sequence>MKKFIPLLFITFAPVSYANTDHERRITELEYQVSQLTQQVYKLQIQLNNNNQNTNSGLHMYQCRLSVFTKEYSERSTSRGQAIAKIIDQCTDSNDDMFCKPEDVKCSKF</sequence>